<gene>
    <name evidence="1" type="ORF">A130_08955</name>
</gene>
<comment type="caution">
    <text evidence="1">The sequence shown here is derived from an EMBL/GenBank/DDBJ whole genome shotgun (WGS) entry which is preliminary data.</text>
</comment>
<dbReference type="AlphaFoldDB" id="A0A1E5CLT8"/>
<name>A0A1E5CLT8_9VIBR</name>
<accession>A0A1E5CLT8</accession>
<evidence type="ECO:0000313" key="2">
    <source>
        <dbReference type="Proteomes" id="UP000094165"/>
    </source>
</evidence>
<evidence type="ECO:0000313" key="1">
    <source>
        <dbReference type="EMBL" id="OEE70421.1"/>
    </source>
</evidence>
<dbReference type="EMBL" id="AJYW02000310">
    <property type="protein sequence ID" value="OEE70421.1"/>
    <property type="molecule type" value="Genomic_DNA"/>
</dbReference>
<protein>
    <submittedName>
        <fullName evidence="1">Uncharacterized protein</fullName>
    </submittedName>
</protein>
<organism evidence="1 2">
    <name type="scientific">Vibrio genomosp. F6 str. FF-238</name>
    <dbReference type="NCBI Taxonomy" id="1191298"/>
    <lineage>
        <taxon>Bacteria</taxon>
        <taxon>Pseudomonadati</taxon>
        <taxon>Pseudomonadota</taxon>
        <taxon>Gammaproteobacteria</taxon>
        <taxon>Vibrionales</taxon>
        <taxon>Vibrionaceae</taxon>
        <taxon>Vibrio</taxon>
    </lineage>
</organism>
<proteinExistence type="predicted"/>
<reference evidence="1 2" key="1">
    <citation type="journal article" date="2012" name="Science">
        <title>Ecological populations of bacteria act as socially cohesive units of antibiotic production and resistance.</title>
        <authorList>
            <person name="Cordero O.X."/>
            <person name="Wildschutte H."/>
            <person name="Kirkup B."/>
            <person name="Proehl S."/>
            <person name="Ngo L."/>
            <person name="Hussain F."/>
            <person name="Le Roux F."/>
            <person name="Mincer T."/>
            <person name="Polz M.F."/>
        </authorList>
    </citation>
    <scope>NUCLEOTIDE SEQUENCE [LARGE SCALE GENOMIC DNA]</scope>
    <source>
        <strain evidence="1 2">FF-238</strain>
    </source>
</reference>
<sequence>MNRKQEAAKIWNERHVEQLRFIKLVLENRGYKHNIENEEEFNDTVGKIIFHDEHQDHICYLTDSCITFKNLDLCLTLDEFSLWLDS</sequence>
<dbReference type="Proteomes" id="UP000094165">
    <property type="component" value="Unassembled WGS sequence"/>
</dbReference>
<keyword evidence="2" id="KW-1185">Reference proteome</keyword>